<keyword evidence="4" id="KW-1185">Reference proteome</keyword>
<gene>
    <name evidence="3" type="ORF">FJV41_51760</name>
</gene>
<protein>
    <submittedName>
        <fullName evidence="3">Molecular chaperone SurA</fullName>
    </submittedName>
</protein>
<feature type="non-terminal residue" evidence="3">
    <location>
        <position position="128"/>
    </location>
</feature>
<dbReference type="Proteomes" id="UP000315369">
    <property type="component" value="Unassembled WGS sequence"/>
</dbReference>
<dbReference type="AlphaFoldDB" id="A0A540WFU3"/>
<organism evidence="3 4">
    <name type="scientific">Myxococcus llanfairpwllgwyngyllgogerychwyrndrobwllllantysiliogogogochensis</name>
    <dbReference type="NCBI Taxonomy" id="2590453"/>
    <lineage>
        <taxon>Bacteria</taxon>
        <taxon>Pseudomonadati</taxon>
        <taxon>Myxococcota</taxon>
        <taxon>Myxococcia</taxon>
        <taxon>Myxococcales</taxon>
        <taxon>Cystobacterineae</taxon>
        <taxon>Myxococcaceae</taxon>
        <taxon>Myxococcus</taxon>
    </lineage>
</organism>
<dbReference type="PANTHER" id="PTHR47637">
    <property type="entry name" value="CHAPERONE SURA"/>
    <property type="match status" value="1"/>
</dbReference>
<dbReference type="Pfam" id="PF00639">
    <property type="entry name" value="Rotamase"/>
    <property type="match status" value="1"/>
</dbReference>
<feature type="non-terminal residue" evidence="3">
    <location>
        <position position="1"/>
    </location>
</feature>
<dbReference type="Gene3D" id="3.10.50.40">
    <property type="match status" value="1"/>
</dbReference>
<evidence type="ECO:0000256" key="1">
    <source>
        <dbReference type="PROSITE-ProRule" id="PRU00278"/>
    </source>
</evidence>
<evidence type="ECO:0000313" key="4">
    <source>
        <dbReference type="Proteomes" id="UP000315369"/>
    </source>
</evidence>
<dbReference type="GO" id="GO:0003755">
    <property type="term" value="F:peptidyl-prolyl cis-trans isomerase activity"/>
    <property type="evidence" value="ECO:0007669"/>
    <property type="project" value="UniProtKB-KW"/>
</dbReference>
<proteinExistence type="predicted"/>
<dbReference type="PANTHER" id="PTHR47637:SF1">
    <property type="entry name" value="CHAPERONE SURA"/>
    <property type="match status" value="1"/>
</dbReference>
<keyword evidence="1" id="KW-0413">Isomerase</keyword>
<evidence type="ECO:0000259" key="2">
    <source>
        <dbReference type="PROSITE" id="PS50198"/>
    </source>
</evidence>
<sequence>SKYELNLGHILVTVPENATPEVVEQRRQRAQQAADRVRAGEDFAKVAREFSDASEASAGGELGLRVADRYPDLFLRATQQVAVGGIAGPVRSPAGFHVLRVIERSRVGIPSSALQTHVRHILLRTGPQ</sequence>
<dbReference type="EMBL" id="VIFM01001016">
    <property type="protein sequence ID" value="TQF07896.1"/>
    <property type="molecule type" value="Genomic_DNA"/>
</dbReference>
<dbReference type="SUPFAM" id="SSF54534">
    <property type="entry name" value="FKBP-like"/>
    <property type="match status" value="1"/>
</dbReference>
<reference evidence="3 4" key="1">
    <citation type="submission" date="2019-06" db="EMBL/GenBank/DDBJ databases">
        <authorList>
            <person name="Livingstone P."/>
            <person name="Whitworth D."/>
        </authorList>
    </citation>
    <scope>NUCLEOTIDE SEQUENCE [LARGE SCALE GENOMIC DNA]</scope>
    <source>
        <strain evidence="3 4">AM401</strain>
    </source>
</reference>
<dbReference type="InterPro" id="IPR046357">
    <property type="entry name" value="PPIase_dom_sf"/>
</dbReference>
<feature type="domain" description="PpiC" evidence="2">
    <location>
        <begin position="2"/>
        <end position="103"/>
    </location>
</feature>
<accession>A0A540WFU3</accession>
<dbReference type="InterPro" id="IPR000297">
    <property type="entry name" value="PPIase_PpiC"/>
</dbReference>
<keyword evidence="1" id="KW-0697">Rotamase</keyword>
<evidence type="ECO:0000313" key="3">
    <source>
        <dbReference type="EMBL" id="TQF07896.1"/>
    </source>
</evidence>
<dbReference type="PROSITE" id="PS50198">
    <property type="entry name" value="PPIC_PPIASE_2"/>
    <property type="match status" value="1"/>
</dbReference>
<comment type="caution">
    <text evidence="3">The sequence shown here is derived from an EMBL/GenBank/DDBJ whole genome shotgun (WGS) entry which is preliminary data.</text>
</comment>
<dbReference type="InterPro" id="IPR050280">
    <property type="entry name" value="OMP_Chaperone_SurA"/>
</dbReference>
<name>A0A540WFU3_9BACT</name>